<name>A0A8W8NHJ9_MAGGI</name>
<evidence type="ECO:0000313" key="3">
    <source>
        <dbReference type="Proteomes" id="UP000005408"/>
    </source>
</evidence>
<feature type="region of interest" description="Disordered" evidence="1">
    <location>
        <begin position="96"/>
        <end position="131"/>
    </location>
</feature>
<feature type="compositionally biased region" description="Basic and acidic residues" evidence="1">
    <location>
        <begin position="96"/>
        <end position="112"/>
    </location>
</feature>
<sequence length="164" mass="17833">MRAEVNDKTAISVCIWKNNFTFGVLTHAIIKSPPSTMLTTLTLGALVLCGITLQVSEADPISTLCILQCDFAFSSKTQASSCDCLALKALMMSRTHSEHTTHPHTDHTEHPHHLNHHFTTQEPTTTSTITPAPKTTQELCDILCAMQQGGDACHCLKPGLPGRK</sequence>
<dbReference type="EnsemblMetazoa" id="G5842.5">
    <property type="protein sequence ID" value="G5842.5:cds"/>
    <property type="gene ID" value="G5842"/>
</dbReference>
<dbReference type="Proteomes" id="UP000005408">
    <property type="component" value="Unassembled WGS sequence"/>
</dbReference>
<reference evidence="2" key="1">
    <citation type="submission" date="2022-08" db="UniProtKB">
        <authorList>
            <consortium name="EnsemblMetazoa"/>
        </authorList>
    </citation>
    <scope>IDENTIFICATION</scope>
    <source>
        <strain evidence="2">05x7-T-G4-1.051#20</strain>
    </source>
</reference>
<accession>A0A8W8NHJ9</accession>
<evidence type="ECO:0000256" key="1">
    <source>
        <dbReference type="SAM" id="MobiDB-lite"/>
    </source>
</evidence>
<proteinExistence type="predicted"/>
<evidence type="ECO:0000313" key="2">
    <source>
        <dbReference type="EnsemblMetazoa" id="G5842.5:cds"/>
    </source>
</evidence>
<organism evidence="2 3">
    <name type="scientific">Magallana gigas</name>
    <name type="common">Pacific oyster</name>
    <name type="synonym">Crassostrea gigas</name>
    <dbReference type="NCBI Taxonomy" id="29159"/>
    <lineage>
        <taxon>Eukaryota</taxon>
        <taxon>Metazoa</taxon>
        <taxon>Spiralia</taxon>
        <taxon>Lophotrochozoa</taxon>
        <taxon>Mollusca</taxon>
        <taxon>Bivalvia</taxon>
        <taxon>Autobranchia</taxon>
        <taxon>Pteriomorphia</taxon>
        <taxon>Ostreida</taxon>
        <taxon>Ostreoidea</taxon>
        <taxon>Ostreidae</taxon>
        <taxon>Magallana</taxon>
    </lineage>
</organism>
<feature type="compositionally biased region" description="Low complexity" evidence="1">
    <location>
        <begin position="117"/>
        <end position="131"/>
    </location>
</feature>
<dbReference type="AlphaFoldDB" id="A0A8W8NHJ9"/>
<protein>
    <submittedName>
        <fullName evidence="2">Uncharacterized protein</fullName>
    </submittedName>
</protein>
<keyword evidence="3" id="KW-1185">Reference proteome</keyword>